<feature type="domain" description="HTH merR-type" evidence="3">
    <location>
        <begin position="3"/>
        <end position="72"/>
    </location>
</feature>
<dbReference type="CDD" id="cd01106">
    <property type="entry name" value="HTH_TipAL-Mta"/>
    <property type="match status" value="1"/>
</dbReference>
<name>A0A3S4Y5U8_9ACTN</name>
<protein>
    <submittedName>
        <fullName evidence="4">HTH-type transcriptional activator tipA</fullName>
    </submittedName>
</protein>
<dbReference type="SUPFAM" id="SSF89082">
    <property type="entry name" value="Antibiotic binding domain of TipA-like multidrug resistance regulators"/>
    <property type="match status" value="1"/>
</dbReference>
<dbReference type="GO" id="GO:0003700">
    <property type="term" value="F:DNA-binding transcription factor activity"/>
    <property type="evidence" value="ECO:0007669"/>
    <property type="project" value="InterPro"/>
</dbReference>
<evidence type="ECO:0000313" key="5">
    <source>
        <dbReference type="Proteomes" id="UP000273044"/>
    </source>
</evidence>
<keyword evidence="5" id="KW-1185">Reference proteome</keyword>
<evidence type="ECO:0000256" key="2">
    <source>
        <dbReference type="SAM" id="Coils"/>
    </source>
</evidence>
<dbReference type="GO" id="GO:0003677">
    <property type="term" value="F:DNA binding"/>
    <property type="evidence" value="ECO:0007669"/>
    <property type="project" value="UniProtKB-KW"/>
</dbReference>
<feature type="coiled-coil region" evidence="2">
    <location>
        <begin position="79"/>
        <end position="106"/>
    </location>
</feature>
<dbReference type="PANTHER" id="PTHR30204">
    <property type="entry name" value="REDOX-CYCLING DRUG-SENSING TRANSCRIPTIONAL ACTIVATOR SOXR"/>
    <property type="match status" value="1"/>
</dbReference>
<keyword evidence="1" id="KW-0238">DNA-binding</keyword>
<sequence>MVEWPTGELARRAGISPRTLRHYDQIGLLTPTRTSGSGLRFYDAWAVARLQRILLLRETGMSLAGIAELLDGETEGQEDEALEEQIRRLHRERDALDRKIRAVEHLLEARHEGRAPKPDVLLDGFNDLYEEEVVAHWGREAYQAGHDWWHGKTLAQQQAWKKRSERLVADWVRAQRAGATLDSPEVRRLVDRHVAWLGEIPGTPTHTGDRERSSAMIRGLAHMYVQDPAMRHAFGGRVGAEFVRDALLLHIDEEQE</sequence>
<accession>A0A3S4Y5U8</accession>
<dbReference type="PROSITE" id="PS00552">
    <property type="entry name" value="HTH_MERR_1"/>
    <property type="match status" value="1"/>
</dbReference>
<evidence type="ECO:0000259" key="3">
    <source>
        <dbReference type="PROSITE" id="PS50937"/>
    </source>
</evidence>
<dbReference type="Gene3D" id="1.10.490.50">
    <property type="entry name" value="Antibiotic binding domain of TipA-like multidrug resistance regulators"/>
    <property type="match status" value="1"/>
</dbReference>
<dbReference type="Pfam" id="PF13411">
    <property type="entry name" value="MerR_1"/>
    <property type="match status" value="1"/>
</dbReference>
<dbReference type="Proteomes" id="UP000273044">
    <property type="component" value="Chromosome"/>
</dbReference>
<dbReference type="SUPFAM" id="SSF46955">
    <property type="entry name" value="Putative DNA-binding domain"/>
    <property type="match status" value="1"/>
</dbReference>
<dbReference type="InterPro" id="IPR036244">
    <property type="entry name" value="TipA-like_antibiotic-bd"/>
</dbReference>
<dbReference type="InterPro" id="IPR012925">
    <property type="entry name" value="TipAS_dom"/>
</dbReference>
<evidence type="ECO:0000256" key="1">
    <source>
        <dbReference type="ARBA" id="ARBA00023125"/>
    </source>
</evidence>
<reference evidence="4 5" key="1">
    <citation type="submission" date="2018-12" db="EMBL/GenBank/DDBJ databases">
        <authorList>
            <consortium name="Pathogen Informatics"/>
        </authorList>
    </citation>
    <scope>NUCLEOTIDE SEQUENCE [LARGE SCALE GENOMIC DNA]</scope>
    <source>
        <strain evidence="4 5">NCTC12967</strain>
    </source>
</reference>
<dbReference type="Gene3D" id="1.10.1660.10">
    <property type="match status" value="1"/>
</dbReference>
<proteinExistence type="predicted"/>
<evidence type="ECO:0000313" key="4">
    <source>
        <dbReference type="EMBL" id="VEH69406.1"/>
    </source>
</evidence>
<dbReference type="PROSITE" id="PS50937">
    <property type="entry name" value="HTH_MERR_2"/>
    <property type="match status" value="1"/>
</dbReference>
<dbReference type="PANTHER" id="PTHR30204:SF97">
    <property type="entry name" value="MERR FAMILY REGULATORY PROTEIN"/>
    <property type="match status" value="1"/>
</dbReference>
<dbReference type="InterPro" id="IPR047057">
    <property type="entry name" value="MerR_fam"/>
</dbReference>
<dbReference type="EMBL" id="LR134406">
    <property type="protein sequence ID" value="VEH69406.1"/>
    <property type="molecule type" value="Genomic_DNA"/>
</dbReference>
<dbReference type="SMART" id="SM00422">
    <property type="entry name" value="HTH_MERR"/>
    <property type="match status" value="1"/>
</dbReference>
<dbReference type="InterPro" id="IPR000551">
    <property type="entry name" value="MerR-type_HTH_dom"/>
</dbReference>
<dbReference type="Pfam" id="PF07739">
    <property type="entry name" value="TipAS"/>
    <property type="match status" value="1"/>
</dbReference>
<dbReference type="InterPro" id="IPR009061">
    <property type="entry name" value="DNA-bd_dom_put_sf"/>
</dbReference>
<organism evidence="4 5">
    <name type="scientific">Arachnia propionica</name>
    <dbReference type="NCBI Taxonomy" id="1750"/>
    <lineage>
        <taxon>Bacteria</taxon>
        <taxon>Bacillati</taxon>
        <taxon>Actinomycetota</taxon>
        <taxon>Actinomycetes</taxon>
        <taxon>Propionibacteriales</taxon>
        <taxon>Propionibacteriaceae</taxon>
        <taxon>Arachnia</taxon>
    </lineage>
</organism>
<gene>
    <name evidence="4" type="primary">tipA_1</name>
    <name evidence="4" type="ORF">NCTC12967_00673</name>
</gene>
<dbReference type="PRINTS" id="PR00040">
    <property type="entry name" value="HTHMERR"/>
</dbReference>
<keyword evidence="2" id="KW-0175">Coiled coil</keyword>
<dbReference type="AlphaFoldDB" id="A0A3S4Y5U8"/>